<gene>
    <name evidence="14" type="ORF">PCANC_00782</name>
</gene>
<dbReference type="OrthoDB" id="5404651at2759"/>
<evidence type="ECO:0000256" key="7">
    <source>
        <dbReference type="ARBA" id="ARBA00023098"/>
    </source>
</evidence>
<dbReference type="EMBL" id="PGCJ01000004">
    <property type="protein sequence ID" value="PLW58277.1"/>
    <property type="molecule type" value="Genomic_DNA"/>
</dbReference>
<dbReference type="Pfam" id="PF00108">
    <property type="entry name" value="Thiolase_N"/>
    <property type="match status" value="1"/>
</dbReference>
<keyword evidence="8" id="KW-0576">Peroxisome</keyword>
<feature type="compositionally biased region" description="Basic and acidic residues" evidence="11">
    <location>
        <begin position="53"/>
        <end position="66"/>
    </location>
</feature>
<dbReference type="InterPro" id="IPR050215">
    <property type="entry name" value="Thiolase-like_sf_Thiolase"/>
</dbReference>
<evidence type="ECO:0000256" key="10">
    <source>
        <dbReference type="ARBA" id="ARBA00047605"/>
    </source>
</evidence>
<evidence type="ECO:0000256" key="1">
    <source>
        <dbReference type="ARBA" id="ARBA00004275"/>
    </source>
</evidence>
<dbReference type="InterPro" id="IPR020616">
    <property type="entry name" value="Thiolase_N"/>
</dbReference>
<dbReference type="InterPro" id="IPR002155">
    <property type="entry name" value="Thiolase"/>
</dbReference>
<dbReference type="Gene3D" id="3.40.47.10">
    <property type="match status" value="2"/>
</dbReference>
<comment type="catalytic activity">
    <reaction evidence="10">
        <text>an acyl-CoA + acetyl-CoA = a 3-oxoacyl-CoA + CoA</text>
        <dbReference type="Rhea" id="RHEA:21564"/>
        <dbReference type="ChEBI" id="CHEBI:57287"/>
        <dbReference type="ChEBI" id="CHEBI:57288"/>
        <dbReference type="ChEBI" id="CHEBI:58342"/>
        <dbReference type="ChEBI" id="CHEBI:90726"/>
        <dbReference type="EC" id="2.3.1.16"/>
    </reaction>
</comment>
<dbReference type="Pfam" id="PF02803">
    <property type="entry name" value="Thiolase_C"/>
    <property type="match status" value="1"/>
</dbReference>
<evidence type="ECO:0000256" key="4">
    <source>
        <dbReference type="ARBA" id="ARBA00022679"/>
    </source>
</evidence>
<dbReference type="InterPro" id="IPR020617">
    <property type="entry name" value="Thiolase_C"/>
</dbReference>
<proteinExistence type="inferred from homology"/>
<dbReference type="InterPro" id="IPR020613">
    <property type="entry name" value="Thiolase_CS"/>
</dbReference>
<sequence length="927" mass="100140">MLANSLDPMFLPHTHGDSPMNESNRRSRVDSDLEESEQSSEPANRRRRLTPAHPRESVESQRRTDATDTPAPDTQDHDPWGLSDEEDPPAHESDIEVTEITVVNSPLSRILTLLGVEADPEAVALELLDDTQSTTALFCTLGALFKRLDRLDSIGGSTQARSQAADAPVFTLSHEDRIRTHEFIRRTGRESMLDETIEAYNKDQQENSLFRAVMVNEVEHATCHLQERASTPRYITEDRLATAHVIAQVKSQLKQVRHKARNVLLTGMRGDNEETNYVPSIEELSRLLWRHFMGGNNTMSDDEVDAKLQPHPLLRIRFAFLRLATIHNSVTSADRNISQWDQIDRRLLQMRGLPVNYTRNWHRLLSRKDKALFGSSPSSSDLDGADLAPPTHHEAQSVISAKPGDQPPKIRSAQSHWLADQAPQLPKSGGNGRRIFQGPFARGHKYPRILLSGRVGVASGRSGGGVGTRLGAASGAVFRGACSVTFFTGRAPDAPLRRQKGDPIGRGWVRRMSVRQVGATIGSKVGKVAILMKHDDDAVICAAVRTPITRAKKGGFKDMCLEDILSAALSGVAEKARLSDKSLVENVAVGNVLAPGGAATVSRMAVLHAGYPNSTALNTLNRQCSSGLAAITQIANEIATGQIDMGIAAGVECMTAGYGAGAMPDKMSDAVTSVPEAADCLLPMGITSENVASQFGITRKEQDEFAANSFAKALDAQRSGKFKEEIIPVKAHWSDPKTGDQKEIVVSEDDGIRAGVTVESLSQLKPVFSKTGSTHAGNASQVSDGAAAVLLVRRSVAKKLGLPILGKFYTSAVVGVPPRIMGIGPLYAIQKLLTKCGIRKEEVDFYEINEAFASQAVYSIKELGIPFEKVNPVGGAIAFGHPLGATGARQVATGYAEAKRSRANLFVTSMCIGTGMGMAALFVNEQA</sequence>
<dbReference type="AlphaFoldDB" id="A0A2N5W7S2"/>
<dbReference type="GO" id="GO:0003988">
    <property type="term" value="F:acetyl-CoA C-acyltransferase activity"/>
    <property type="evidence" value="ECO:0007669"/>
    <property type="project" value="UniProtKB-EC"/>
</dbReference>
<evidence type="ECO:0000256" key="6">
    <source>
        <dbReference type="ARBA" id="ARBA00022946"/>
    </source>
</evidence>
<dbReference type="GO" id="GO:0006635">
    <property type="term" value="P:fatty acid beta-oxidation"/>
    <property type="evidence" value="ECO:0007669"/>
    <property type="project" value="TreeGrafter"/>
</dbReference>
<evidence type="ECO:0000256" key="11">
    <source>
        <dbReference type="SAM" id="MobiDB-lite"/>
    </source>
</evidence>
<organism evidence="14 15">
    <name type="scientific">Puccinia coronata f. sp. avenae</name>
    <dbReference type="NCBI Taxonomy" id="200324"/>
    <lineage>
        <taxon>Eukaryota</taxon>
        <taxon>Fungi</taxon>
        <taxon>Dikarya</taxon>
        <taxon>Basidiomycota</taxon>
        <taxon>Pucciniomycotina</taxon>
        <taxon>Pucciniomycetes</taxon>
        <taxon>Pucciniales</taxon>
        <taxon>Pucciniaceae</taxon>
        <taxon>Puccinia</taxon>
    </lineage>
</organism>
<evidence type="ECO:0000313" key="15">
    <source>
        <dbReference type="Proteomes" id="UP000235388"/>
    </source>
</evidence>
<comment type="pathway">
    <text evidence="2">Lipid metabolism; fatty acid metabolism.</text>
</comment>
<keyword evidence="15" id="KW-1185">Reference proteome</keyword>
<feature type="domain" description="Thiolase N-terminal" evidence="12">
    <location>
        <begin position="539"/>
        <end position="795"/>
    </location>
</feature>
<dbReference type="GO" id="GO:0010124">
    <property type="term" value="P:phenylacetate catabolic process"/>
    <property type="evidence" value="ECO:0007669"/>
    <property type="project" value="TreeGrafter"/>
</dbReference>
<comment type="similarity">
    <text evidence="3">Belongs to the thiolase-like superfamily. Thiolase family.</text>
</comment>
<comment type="caution">
    <text evidence="14">The sequence shown here is derived from an EMBL/GenBank/DDBJ whole genome shotgun (WGS) entry which is preliminary data.</text>
</comment>
<reference evidence="14 15" key="1">
    <citation type="submission" date="2017-11" db="EMBL/GenBank/DDBJ databases">
        <title>De novo assembly and phasing of dikaryotic genomes from two isolates of Puccinia coronata f. sp. avenae, the causal agent of oat crown rust.</title>
        <authorList>
            <person name="Miller M.E."/>
            <person name="Zhang Y."/>
            <person name="Omidvar V."/>
            <person name="Sperschneider J."/>
            <person name="Schwessinger B."/>
            <person name="Raley C."/>
            <person name="Palmer J.M."/>
            <person name="Garnica D."/>
            <person name="Upadhyaya N."/>
            <person name="Rathjen J."/>
            <person name="Taylor J.M."/>
            <person name="Park R.F."/>
            <person name="Dodds P.N."/>
            <person name="Hirsch C.D."/>
            <person name="Kianian S.F."/>
            <person name="Figueroa M."/>
        </authorList>
    </citation>
    <scope>NUCLEOTIDE SEQUENCE [LARGE SCALE GENOMIC DNA]</scope>
    <source>
        <strain evidence="14">12NC29</strain>
    </source>
</reference>
<keyword evidence="6" id="KW-0809">Transit peptide</keyword>
<evidence type="ECO:0000313" key="14">
    <source>
        <dbReference type="EMBL" id="PLW58277.1"/>
    </source>
</evidence>
<evidence type="ECO:0000256" key="9">
    <source>
        <dbReference type="ARBA" id="ARBA00023315"/>
    </source>
</evidence>
<protein>
    <recommendedName>
        <fullName evidence="16">Thiolase N-terminal domain-containing protein</fullName>
    </recommendedName>
</protein>
<dbReference type="PROSITE" id="PS00098">
    <property type="entry name" value="THIOLASE_1"/>
    <property type="match status" value="1"/>
</dbReference>
<dbReference type="PROSITE" id="PS00737">
    <property type="entry name" value="THIOLASE_2"/>
    <property type="match status" value="1"/>
</dbReference>
<dbReference type="PANTHER" id="PTHR43853:SF8">
    <property type="entry name" value="3-KETOACYL-COA THIOLASE, PEROXISOMAL"/>
    <property type="match status" value="1"/>
</dbReference>
<accession>A0A2N5W7S2</accession>
<evidence type="ECO:0000259" key="13">
    <source>
        <dbReference type="Pfam" id="PF02803"/>
    </source>
</evidence>
<keyword evidence="9" id="KW-0012">Acyltransferase</keyword>
<evidence type="ECO:0008006" key="16">
    <source>
        <dbReference type="Google" id="ProtNLM"/>
    </source>
</evidence>
<name>A0A2N5W7S2_9BASI</name>
<feature type="region of interest" description="Disordered" evidence="11">
    <location>
        <begin position="1"/>
        <end position="92"/>
    </location>
</feature>
<feature type="domain" description="Thiolase C-terminal" evidence="13">
    <location>
        <begin position="804"/>
        <end position="922"/>
    </location>
</feature>
<dbReference type="GO" id="GO:0005777">
    <property type="term" value="C:peroxisome"/>
    <property type="evidence" value="ECO:0007669"/>
    <property type="project" value="UniProtKB-SubCell"/>
</dbReference>
<evidence type="ECO:0000256" key="2">
    <source>
        <dbReference type="ARBA" id="ARBA00004872"/>
    </source>
</evidence>
<evidence type="ECO:0000259" key="12">
    <source>
        <dbReference type="Pfam" id="PF00108"/>
    </source>
</evidence>
<comment type="subcellular location">
    <subcellularLocation>
        <location evidence="1">Peroxisome</location>
    </subcellularLocation>
</comment>
<dbReference type="InterPro" id="IPR020615">
    <property type="entry name" value="Thiolase_acyl_enz_int_AS"/>
</dbReference>
<keyword evidence="4" id="KW-0808">Transferase</keyword>
<keyword evidence="5" id="KW-0276">Fatty acid metabolism</keyword>
<dbReference type="SUPFAM" id="SSF53901">
    <property type="entry name" value="Thiolase-like"/>
    <property type="match status" value="2"/>
</dbReference>
<feature type="region of interest" description="Disordered" evidence="11">
    <location>
        <begin position="375"/>
        <end position="412"/>
    </location>
</feature>
<keyword evidence="7" id="KW-0443">Lipid metabolism</keyword>
<dbReference type="PANTHER" id="PTHR43853">
    <property type="entry name" value="3-KETOACYL-COA THIOLASE, PEROXISOMAL"/>
    <property type="match status" value="1"/>
</dbReference>
<dbReference type="STRING" id="200324.A0A2N5W7S2"/>
<evidence type="ECO:0000256" key="3">
    <source>
        <dbReference type="ARBA" id="ARBA00010982"/>
    </source>
</evidence>
<dbReference type="Proteomes" id="UP000235388">
    <property type="component" value="Unassembled WGS sequence"/>
</dbReference>
<evidence type="ECO:0000256" key="5">
    <source>
        <dbReference type="ARBA" id="ARBA00022832"/>
    </source>
</evidence>
<dbReference type="InterPro" id="IPR016039">
    <property type="entry name" value="Thiolase-like"/>
</dbReference>
<dbReference type="CDD" id="cd00751">
    <property type="entry name" value="thiolase"/>
    <property type="match status" value="1"/>
</dbReference>
<evidence type="ECO:0000256" key="8">
    <source>
        <dbReference type="ARBA" id="ARBA00023140"/>
    </source>
</evidence>
<dbReference type="NCBIfam" id="TIGR01930">
    <property type="entry name" value="AcCoA-C-Actrans"/>
    <property type="match status" value="1"/>
</dbReference>